<dbReference type="InterPro" id="IPR012337">
    <property type="entry name" value="RNaseH-like_sf"/>
</dbReference>
<comment type="caution">
    <text evidence="7">The sequence shown here is derived from an EMBL/GenBank/DDBJ whole genome shotgun (WGS) entry which is preliminary data.</text>
</comment>
<accession>A0AAE1LFJ6</accession>
<evidence type="ECO:0000256" key="5">
    <source>
        <dbReference type="SAM" id="MobiDB-lite"/>
    </source>
</evidence>
<reference evidence="7" key="2">
    <citation type="journal article" date="2023" name="BMC Genomics">
        <title>Pest status, molecular evolution, and epigenetic factors derived from the genome assembly of Frankliniella fusca, a thysanopteran phytovirus vector.</title>
        <authorList>
            <person name="Catto M.A."/>
            <person name="Labadie P.E."/>
            <person name="Jacobson A.L."/>
            <person name="Kennedy G.G."/>
            <person name="Srinivasan R."/>
            <person name="Hunt B.G."/>
        </authorList>
    </citation>
    <scope>NUCLEOTIDE SEQUENCE</scope>
    <source>
        <strain evidence="7">PL_HMW_Pooled</strain>
    </source>
</reference>
<evidence type="ECO:0000256" key="4">
    <source>
        <dbReference type="PROSITE-ProRule" id="PRU00027"/>
    </source>
</evidence>
<dbReference type="PANTHER" id="PTHR47501:SF5">
    <property type="entry name" value="HAT C-TERMINAL DIMERISATION DOMAIN-CONTAINING PROTEIN"/>
    <property type="match status" value="1"/>
</dbReference>
<dbReference type="GO" id="GO:0003677">
    <property type="term" value="F:DNA binding"/>
    <property type="evidence" value="ECO:0007669"/>
    <property type="project" value="InterPro"/>
</dbReference>
<evidence type="ECO:0000256" key="2">
    <source>
        <dbReference type="ARBA" id="ARBA00022771"/>
    </source>
</evidence>
<evidence type="ECO:0000313" key="8">
    <source>
        <dbReference type="Proteomes" id="UP001219518"/>
    </source>
</evidence>
<feature type="domain" description="BED-type" evidence="6">
    <location>
        <begin position="10"/>
        <end position="73"/>
    </location>
</feature>
<organism evidence="7 8">
    <name type="scientific">Frankliniella fusca</name>
    <dbReference type="NCBI Taxonomy" id="407009"/>
    <lineage>
        <taxon>Eukaryota</taxon>
        <taxon>Metazoa</taxon>
        <taxon>Ecdysozoa</taxon>
        <taxon>Arthropoda</taxon>
        <taxon>Hexapoda</taxon>
        <taxon>Insecta</taxon>
        <taxon>Pterygota</taxon>
        <taxon>Neoptera</taxon>
        <taxon>Paraneoptera</taxon>
        <taxon>Thysanoptera</taxon>
        <taxon>Terebrantia</taxon>
        <taxon>Thripoidea</taxon>
        <taxon>Thripidae</taxon>
        <taxon>Frankliniella</taxon>
    </lineage>
</organism>
<gene>
    <name evidence="7" type="ORF">KUF71_007041</name>
</gene>
<dbReference type="PROSITE" id="PS50808">
    <property type="entry name" value="ZF_BED"/>
    <property type="match status" value="1"/>
</dbReference>
<dbReference type="Proteomes" id="UP001219518">
    <property type="component" value="Unassembled WGS sequence"/>
</dbReference>
<keyword evidence="2 4" id="KW-0863">Zinc-finger</keyword>
<dbReference type="GO" id="GO:0008270">
    <property type="term" value="F:zinc ion binding"/>
    <property type="evidence" value="ECO:0007669"/>
    <property type="project" value="UniProtKB-KW"/>
</dbReference>
<dbReference type="EMBL" id="JAHWGI010000751">
    <property type="protein sequence ID" value="KAK3917555.1"/>
    <property type="molecule type" value="Genomic_DNA"/>
</dbReference>
<proteinExistence type="predicted"/>
<dbReference type="InterPro" id="IPR003656">
    <property type="entry name" value="Znf_BED"/>
</dbReference>
<sequence length="573" mass="65788">MEDTVVDDADEQGMPWGQFNPYFQYVKSKDANNFIAKCKQCPTTSKLISVHKTSSSNLKNHLKHVHNFDEKKLAALKVKPPTPTAKATKRKSEDASQDFFAKKRTTQEDVHRVTDELVINETLSHRIVESPYFRQAVLLGCPSTLKVSCRKTFRKRLDGYRDEMHRNVSKAMDGVEFVATTADGWSKHGRGFLGVTSHWIDPVTIERDSAALALRRLLGRHTHELLARGLCKVTESYGLPTTKITRCSTDSASNFRKAFKMFSAPQNGEGGAEPDEPDVEHMEGEEEHDGHGDSSDEDEDTDDGGVAPVSMENALILADLEGITLPQHQRCGAHIINLIATVDTAEAFKINAAFKKVSESTTKKLKYWWRRQGRLADLSKWFCPHCNLKDKDSTIEIEFREFKASLSADVTSTREGIQSEVQILKNKVQNLMLVVQSLSQQNQHQDQMGKKEKELREIYDVKMKCLDEEWKERVKRVEIECVKEVSEVQKEHELQMSEMREKYELKCRELVKMNEVEKKYEVEMIEMRRRYEQKCNELIQMKLRNKEKVMSQDRIVMMKEIGQTSKAYPSNES</sequence>
<feature type="compositionally biased region" description="Acidic residues" evidence="5">
    <location>
        <begin position="272"/>
        <end position="287"/>
    </location>
</feature>
<dbReference type="PANTHER" id="PTHR47501">
    <property type="entry name" value="TRANSPOSASE-RELATED"/>
    <property type="match status" value="1"/>
</dbReference>
<feature type="region of interest" description="Disordered" evidence="5">
    <location>
        <begin position="263"/>
        <end position="307"/>
    </location>
</feature>
<dbReference type="SUPFAM" id="SSF53098">
    <property type="entry name" value="Ribonuclease H-like"/>
    <property type="match status" value="1"/>
</dbReference>
<keyword evidence="3" id="KW-0862">Zinc</keyword>
<evidence type="ECO:0000256" key="1">
    <source>
        <dbReference type="ARBA" id="ARBA00022723"/>
    </source>
</evidence>
<name>A0AAE1LFJ6_9NEOP</name>
<evidence type="ECO:0000256" key="3">
    <source>
        <dbReference type="ARBA" id="ARBA00022833"/>
    </source>
</evidence>
<evidence type="ECO:0000259" key="6">
    <source>
        <dbReference type="PROSITE" id="PS50808"/>
    </source>
</evidence>
<protein>
    <submittedName>
        <fullName evidence="7">Zinc finger BED domain-containing protein DAYSLEEPER</fullName>
    </submittedName>
</protein>
<keyword evidence="1" id="KW-0479">Metal-binding</keyword>
<reference evidence="7" key="1">
    <citation type="submission" date="2021-07" db="EMBL/GenBank/DDBJ databases">
        <authorList>
            <person name="Catto M.A."/>
            <person name="Jacobson A."/>
            <person name="Kennedy G."/>
            <person name="Labadie P."/>
            <person name="Hunt B.G."/>
            <person name="Srinivasan R."/>
        </authorList>
    </citation>
    <scope>NUCLEOTIDE SEQUENCE</scope>
    <source>
        <strain evidence="7">PL_HMW_Pooled</strain>
        <tissue evidence="7">Head</tissue>
    </source>
</reference>
<keyword evidence="8" id="KW-1185">Reference proteome</keyword>
<dbReference type="AlphaFoldDB" id="A0AAE1LFJ6"/>
<evidence type="ECO:0000313" key="7">
    <source>
        <dbReference type="EMBL" id="KAK3917555.1"/>
    </source>
</evidence>